<sequence length="86" mass="9836">MRFPKLTLLVNLVYPADKVYLIFNIARPKAKVYPLFVMSSYASSIQLQCYPHFPPLFSHKAGILPVIRQTFSSPNKTVLHIAFVQI</sequence>
<accession>A0A0E9Y2E6</accession>
<evidence type="ECO:0000313" key="1">
    <source>
        <dbReference type="EMBL" id="JAI08376.1"/>
    </source>
</evidence>
<organism evidence="1">
    <name type="scientific">Anguilla anguilla</name>
    <name type="common">European freshwater eel</name>
    <name type="synonym">Muraena anguilla</name>
    <dbReference type="NCBI Taxonomy" id="7936"/>
    <lineage>
        <taxon>Eukaryota</taxon>
        <taxon>Metazoa</taxon>
        <taxon>Chordata</taxon>
        <taxon>Craniata</taxon>
        <taxon>Vertebrata</taxon>
        <taxon>Euteleostomi</taxon>
        <taxon>Actinopterygii</taxon>
        <taxon>Neopterygii</taxon>
        <taxon>Teleostei</taxon>
        <taxon>Anguilliformes</taxon>
        <taxon>Anguillidae</taxon>
        <taxon>Anguilla</taxon>
    </lineage>
</organism>
<proteinExistence type="predicted"/>
<dbReference type="EMBL" id="GBXM01000202">
    <property type="protein sequence ID" value="JAI08376.1"/>
    <property type="molecule type" value="Transcribed_RNA"/>
</dbReference>
<protein>
    <submittedName>
        <fullName evidence="1">Uncharacterized protein</fullName>
    </submittedName>
</protein>
<reference evidence="1" key="1">
    <citation type="submission" date="2014-11" db="EMBL/GenBank/DDBJ databases">
        <authorList>
            <person name="Amaro Gonzalez C."/>
        </authorList>
    </citation>
    <scope>NUCLEOTIDE SEQUENCE</scope>
</reference>
<name>A0A0E9Y2E6_ANGAN</name>
<dbReference type="AlphaFoldDB" id="A0A0E9Y2E6"/>
<reference evidence="1" key="2">
    <citation type="journal article" date="2015" name="Fish Shellfish Immunol.">
        <title>Early steps in the European eel (Anguilla anguilla)-Vibrio vulnificus interaction in the gills: Role of the RtxA13 toxin.</title>
        <authorList>
            <person name="Callol A."/>
            <person name="Pajuelo D."/>
            <person name="Ebbesson L."/>
            <person name="Teles M."/>
            <person name="MacKenzie S."/>
            <person name="Amaro C."/>
        </authorList>
    </citation>
    <scope>NUCLEOTIDE SEQUENCE</scope>
</reference>